<keyword evidence="1" id="KW-0805">Transcription regulation</keyword>
<dbReference type="GO" id="GO:0010228">
    <property type="term" value="P:vegetative to reproductive phase transition of meristem"/>
    <property type="evidence" value="ECO:0007669"/>
    <property type="project" value="TreeGrafter"/>
</dbReference>
<dbReference type="Gene3D" id="3.30.1330.80">
    <property type="entry name" value="Hypothetical protein, similar to alpha- acetolactate decarboxylase, domain 2"/>
    <property type="match status" value="1"/>
</dbReference>
<dbReference type="AlphaFoldDB" id="A0AAD7LHF1"/>
<dbReference type="SUPFAM" id="SSF117856">
    <property type="entry name" value="AF0104/ALDC/Ptd012-like"/>
    <property type="match status" value="1"/>
</dbReference>
<evidence type="ECO:0000256" key="4">
    <source>
        <dbReference type="ARBA" id="ARBA00023242"/>
    </source>
</evidence>
<dbReference type="KEGG" id="qsa:O6P43_018713"/>
<reference evidence="7" key="1">
    <citation type="journal article" date="2023" name="Science">
        <title>Elucidation of the pathway for biosynthesis of saponin adjuvants from the soapbark tree.</title>
        <authorList>
            <person name="Reed J."/>
            <person name="Orme A."/>
            <person name="El-Demerdash A."/>
            <person name="Owen C."/>
            <person name="Martin L.B.B."/>
            <person name="Misra R.C."/>
            <person name="Kikuchi S."/>
            <person name="Rejzek M."/>
            <person name="Martin A.C."/>
            <person name="Harkess A."/>
            <person name="Leebens-Mack J."/>
            <person name="Louveau T."/>
            <person name="Stephenson M.J."/>
            <person name="Osbourn A."/>
        </authorList>
    </citation>
    <scope>NUCLEOTIDE SEQUENCE</scope>
    <source>
        <strain evidence="7">S10</strain>
    </source>
</reference>
<evidence type="ECO:0000256" key="2">
    <source>
        <dbReference type="ARBA" id="ARBA00023125"/>
    </source>
</evidence>
<keyword evidence="8" id="KW-1185">Reference proteome</keyword>
<dbReference type="Proteomes" id="UP001163823">
    <property type="component" value="Chromosome 8"/>
</dbReference>
<feature type="domain" description="PPC" evidence="6">
    <location>
        <begin position="117"/>
        <end position="248"/>
    </location>
</feature>
<dbReference type="GO" id="GO:0003700">
    <property type="term" value="F:DNA-binding transcription factor activity"/>
    <property type="evidence" value="ECO:0007669"/>
    <property type="project" value="TreeGrafter"/>
</dbReference>
<evidence type="ECO:0000259" key="6">
    <source>
        <dbReference type="PROSITE" id="PS51742"/>
    </source>
</evidence>
<comment type="caution">
    <text evidence="7">The sequence shown here is derived from an EMBL/GenBank/DDBJ whole genome shotgun (WGS) entry which is preliminary data.</text>
</comment>
<name>A0AAD7LHF1_QUISA</name>
<dbReference type="GO" id="GO:0005634">
    <property type="term" value="C:nucleus"/>
    <property type="evidence" value="ECO:0007669"/>
    <property type="project" value="TreeGrafter"/>
</dbReference>
<keyword evidence="4" id="KW-0539">Nucleus</keyword>
<dbReference type="Pfam" id="PF03479">
    <property type="entry name" value="PCC"/>
    <property type="match status" value="1"/>
</dbReference>
<keyword evidence="2" id="KW-0238">DNA-binding</keyword>
<evidence type="ECO:0000313" key="7">
    <source>
        <dbReference type="EMBL" id="KAJ7957902.1"/>
    </source>
</evidence>
<protein>
    <submittedName>
        <fullName evidence="7">AT-hook motif nuclear-localized protein</fullName>
    </submittedName>
</protein>
<dbReference type="PROSITE" id="PS51742">
    <property type="entry name" value="PPC"/>
    <property type="match status" value="1"/>
</dbReference>
<dbReference type="CDD" id="cd11378">
    <property type="entry name" value="DUF296"/>
    <property type="match status" value="1"/>
</dbReference>
<feature type="region of interest" description="Disordered" evidence="5">
    <location>
        <begin position="35"/>
        <end position="67"/>
    </location>
</feature>
<keyword evidence="3" id="KW-0804">Transcription</keyword>
<dbReference type="PANTHER" id="PTHR31100:SF51">
    <property type="entry name" value="AT-HOOK MOTIF NUCLEAR-LOCALIZED PROTEIN 29"/>
    <property type="match status" value="1"/>
</dbReference>
<dbReference type="GO" id="GO:0003680">
    <property type="term" value="F:minor groove of adenine-thymine-rich DNA binding"/>
    <property type="evidence" value="ECO:0007669"/>
    <property type="project" value="InterPro"/>
</dbReference>
<evidence type="ECO:0000256" key="3">
    <source>
        <dbReference type="ARBA" id="ARBA00023163"/>
    </source>
</evidence>
<evidence type="ECO:0000256" key="1">
    <source>
        <dbReference type="ARBA" id="ARBA00023015"/>
    </source>
</evidence>
<evidence type="ECO:0000256" key="5">
    <source>
        <dbReference type="SAM" id="MobiDB-lite"/>
    </source>
</evidence>
<evidence type="ECO:0000313" key="8">
    <source>
        <dbReference type="Proteomes" id="UP001163823"/>
    </source>
</evidence>
<proteinExistence type="predicted"/>
<dbReference type="InterPro" id="IPR014476">
    <property type="entry name" value="AHL15-29"/>
</dbReference>
<dbReference type="EMBL" id="JARAOO010000008">
    <property type="protein sequence ID" value="KAJ7957902.1"/>
    <property type="molecule type" value="Genomic_DNA"/>
</dbReference>
<gene>
    <name evidence="7" type="ORF">O6P43_018713</name>
</gene>
<sequence length="248" mass="26260">MVDGYNEAGSVSGQDPEAGSRIFFSQLVFPDLDLHRSPPIPITPPSTHQIPALPQYSSDSKDHSPDLHAPVDVRVEGNLSAATSSRGAAIAATRRFRGRPMGSKNKPKPPIIVTRDSKQSYQSHVLEVSAGVDILESLSNYAKRRGKGICVLSGSGIVANVSLRRPASDSGESVVNLQGRLEILSLSGNCASTSGSTGCREVVDIFEWRKRRGDWGMCGGPAGGLFRSGCVDGCFVFKCSVSTVTVGV</sequence>
<organism evidence="7 8">
    <name type="scientific">Quillaja saponaria</name>
    <name type="common">Soap bark tree</name>
    <dbReference type="NCBI Taxonomy" id="32244"/>
    <lineage>
        <taxon>Eukaryota</taxon>
        <taxon>Viridiplantae</taxon>
        <taxon>Streptophyta</taxon>
        <taxon>Embryophyta</taxon>
        <taxon>Tracheophyta</taxon>
        <taxon>Spermatophyta</taxon>
        <taxon>Magnoliopsida</taxon>
        <taxon>eudicotyledons</taxon>
        <taxon>Gunneridae</taxon>
        <taxon>Pentapetalae</taxon>
        <taxon>rosids</taxon>
        <taxon>fabids</taxon>
        <taxon>Fabales</taxon>
        <taxon>Quillajaceae</taxon>
        <taxon>Quillaja</taxon>
    </lineage>
</organism>
<accession>A0AAD7LHF1</accession>
<dbReference type="PANTHER" id="PTHR31100">
    <property type="entry name" value="AT-HOOK MOTIF NUCLEAR-LOCALIZED PROTEIN 15"/>
    <property type="match status" value="1"/>
</dbReference>
<dbReference type="InterPro" id="IPR005175">
    <property type="entry name" value="PPC_dom"/>
</dbReference>